<dbReference type="AlphaFoldDB" id="A0A7M5TT55"/>
<name>A0A7M5TT55_9CNID</name>
<protein>
    <submittedName>
        <fullName evidence="1">Uncharacterized protein</fullName>
    </submittedName>
</protein>
<accession>A0A7M5TT55</accession>
<evidence type="ECO:0000313" key="1">
    <source>
        <dbReference type="EnsemblMetazoa" id="CLYHEMP001477.2"/>
    </source>
</evidence>
<reference evidence="1" key="1">
    <citation type="submission" date="2021-01" db="UniProtKB">
        <authorList>
            <consortium name="EnsemblMetazoa"/>
        </authorList>
    </citation>
    <scope>IDENTIFICATION</scope>
</reference>
<sequence length="179" mass="19646">MGDKPSKVSETTAAAVPTKMPKKTFLLCLDKELSKSVTSLNNNFIGDIEDEVALTVNKLKKPGENVKLKLEETLKKAKAVVVLMSSRSAEFLNNGRGSDCIPDPLNEDSHGTREVLENFFHHEIGNTNSKLLLVSLDNANVELPKCLDGFENVVKVALKSDDQETNGYDDISEHLNAFS</sequence>
<dbReference type="EnsemblMetazoa" id="CLYHEMT001477.2">
    <property type="protein sequence ID" value="CLYHEMP001477.2"/>
    <property type="gene ID" value="CLYHEMG001477"/>
</dbReference>
<keyword evidence="2" id="KW-1185">Reference proteome</keyword>
<dbReference type="Proteomes" id="UP000594262">
    <property type="component" value="Unplaced"/>
</dbReference>
<evidence type="ECO:0000313" key="2">
    <source>
        <dbReference type="Proteomes" id="UP000594262"/>
    </source>
</evidence>
<proteinExistence type="predicted"/>
<organism evidence="1 2">
    <name type="scientific">Clytia hemisphaerica</name>
    <dbReference type="NCBI Taxonomy" id="252671"/>
    <lineage>
        <taxon>Eukaryota</taxon>
        <taxon>Metazoa</taxon>
        <taxon>Cnidaria</taxon>
        <taxon>Hydrozoa</taxon>
        <taxon>Hydroidolina</taxon>
        <taxon>Leptothecata</taxon>
        <taxon>Obeliida</taxon>
        <taxon>Clytiidae</taxon>
        <taxon>Clytia</taxon>
    </lineage>
</organism>